<dbReference type="Gene3D" id="3.30.950.10">
    <property type="entry name" value="Methyltransferase, Cobalt-precorrin-4 Transmethylase, Domain 2"/>
    <property type="match status" value="1"/>
</dbReference>
<dbReference type="EC" id="2.1.1.107" evidence="1"/>
<dbReference type="PANTHER" id="PTHR45790:SF3">
    <property type="entry name" value="S-ADENOSYL-L-METHIONINE-DEPENDENT UROPORPHYRINOGEN III METHYLTRANSFERASE, CHLOROPLASTIC"/>
    <property type="match status" value="1"/>
</dbReference>
<evidence type="ECO:0000256" key="2">
    <source>
        <dbReference type="ARBA" id="ARBA00022603"/>
    </source>
</evidence>
<dbReference type="Gene3D" id="3.40.1010.10">
    <property type="entry name" value="Cobalt-precorrin-4 Transmethylase, Domain 1"/>
    <property type="match status" value="1"/>
</dbReference>
<dbReference type="GO" id="GO:0051287">
    <property type="term" value="F:NAD binding"/>
    <property type="evidence" value="ECO:0007669"/>
    <property type="project" value="InterPro"/>
</dbReference>
<feature type="region of interest" description="Disordered" evidence="7">
    <location>
        <begin position="159"/>
        <end position="190"/>
    </location>
</feature>
<evidence type="ECO:0000256" key="3">
    <source>
        <dbReference type="ARBA" id="ARBA00022679"/>
    </source>
</evidence>
<reference evidence="9 10" key="1">
    <citation type="submission" date="2017-05" db="EMBL/GenBank/DDBJ databases">
        <authorList>
            <person name="Song R."/>
            <person name="Chenine A.L."/>
            <person name="Ruprecht R.M."/>
        </authorList>
    </citation>
    <scope>NUCLEOTIDE SEQUENCE [LARGE SCALE GENOMIC DNA]</scope>
    <source>
        <strain evidence="9 10">PSBB019</strain>
    </source>
</reference>
<dbReference type="GO" id="GO:0032259">
    <property type="term" value="P:methylation"/>
    <property type="evidence" value="ECO:0007669"/>
    <property type="project" value="UniProtKB-KW"/>
</dbReference>
<dbReference type="EMBL" id="CP021383">
    <property type="protein sequence ID" value="ARU51740.1"/>
    <property type="molecule type" value="Genomic_DNA"/>
</dbReference>
<dbReference type="Proteomes" id="UP000196228">
    <property type="component" value="Chromosome"/>
</dbReference>
<dbReference type="PIRSF" id="PIRSF036426">
    <property type="entry name" value="Sirohaem_synth"/>
    <property type="match status" value="1"/>
</dbReference>
<evidence type="ECO:0000313" key="10">
    <source>
        <dbReference type="Proteomes" id="UP000196228"/>
    </source>
</evidence>
<evidence type="ECO:0000256" key="4">
    <source>
        <dbReference type="ARBA" id="ARBA00022691"/>
    </source>
</evidence>
<dbReference type="AlphaFoldDB" id="A0A1Y0HUQ9"/>
<accession>A0A1Y0HUQ9</accession>
<dbReference type="CDD" id="cd11642">
    <property type="entry name" value="SUMT"/>
    <property type="match status" value="1"/>
</dbReference>
<sequence>MTTLLGLDLAGRTVLVAGGGPVAARRARAMADDGAHVRVVAPQVCEDLRDLVAASLHAPLLGPVPAPSSAQRLPDGGAGPGGRVTWAPREVRESDVEDAWLVLAATDDSGTNRDVAAWAAARRTWCVNAGAAHEGTARTPATTHSGDVLVGVVTDVPPAHLSADGRARERRAADSSVERRRDGGADPRRARAVRDAIAEHLRSGGADQRRHRPVTGGLGSVTLVGGGPGAVDLLTVRGRRALAEADVVVADRLGPVDVLDELAPGVEVIDVGKTPGNHPVPQHEINAILVEQAQRGRRVVRLKGGDPFVYGRGGEEVLACREAGVPVDVVPGVSSALSVPALAGIPLTHRGTVAAFHVISGHDGLDDAALAGVRDRTATLVVLMGVSQLARITAQALGAGADPALPVAIVESGSTPRQRVTRAPLGEVVERAAQVGVRAPAIIVVGDVAAGGRLDPATVA</sequence>
<feature type="active site" description="Proton acceptor" evidence="6">
    <location>
        <position position="251"/>
    </location>
</feature>
<dbReference type="Pfam" id="PF13241">
    <property type="entry name" value="NAD_binding_7"/>
    <property type="match status" value="1"/>
</dbReference>
<evidence type="ECO:0000256" key="1">
    <source>
        <dbReference type="ARBA" id="ARBA00012162"/>
    </source>
</evidence>
<dbReference type="GO" id="GO:0009236">
    <property type="term" value="P:cobalamin biosynthetic process"/>
    <property type="evidence" value="ECO:0007669"/>
    <property type="project" value="InterPro"/>
</dbReference>
<dbReference type="GO" id="GO:0051266">
    <property type="term" value="F:sirohydrochlorin ferrochelatase activity"/>
    <property type="evidence" value="ECO:0007669"/>
    <property type="project" value="InterPro"/>
</dbReference>
<dbReference type="InterPro" id="IPR036291">
    <property type="entry name" value="NAD(P)-bd_dom_sf"/>
</dbReference>
<dbReference type="InterPro" id="IPR000878">
    <property type="entry name" value="4pyrrol_Mease"/>
</dbReference>
<feature type="domain" description="Tetrapyrrole methylase" evidence="8">
    <location>
        <begin position="221"/>
        <end position="428"/>
    </location>
</feature>
<gene>
    <name evidence="9" type="ORF">CBR64_09845</name>
</gene>
<organism evidence="9 10">
    <name type="scientific">Cellulosimicrobium cellulans</name>
    <name type="common">Arthrobacter luteus</name>
    <dbReference type="NCBI Taxonomy" id="1710"/>
    <lineage>
        <taxon>Bacteria</taxon>
        <taxon>Bacillati</taxon>
        <taxon>Actinomycetota</taxon>
        <taxon>Actinomycetes</taxon>
        <taxon>Micrococcales</taxon>
        <taxon>Promicromonosporaceae</taxon>
        <taxon>Cellulosimicrobium</taxon>
    </lineage>
</organism>
<dbReference type="GO" id="GO:0019354">
    <property type="term" value="P:siroheme biosynthetic process"/>
    <property type="evidence" value="ECO:0007669"/>
    <property type="project" value="InterPro"/>
</dbReference>
<dbReference type="InterPro" id="IPR050161">
    <property type="entry name" value="Siro_Cobalamin_biosynth"/>
</dbReference>
<feature type="active site" description="Proton donor" evidence="6">
    <location>
        <position position="273"/>
    </location>
</feature>
<evidence type="ECO:0000256" key="5">
    <source>
        <dbReference type="ARBA" id="ARBA00023244"/>
    </source>
</evidence>
<keyword evidence="2 9" id="KW-0489">Methyltransferase</keyword>
<evidence type="ECO:0000256" key="6">
    <source>
        <dbReference type="PIRSR" id="PIRSR036426-1"/>
    </source>
</evidence>
<dbReference type="InterPro" id="IPR035996">
    <property type="entry name" value="4pyrrol_Methylase_sf"/>
</dbReference>
<dbReference type="OrthoDB" id="9815856at2"/>
<dbReference type="FunFam" id="3.40.1010.10:FF:000001">
    <property type="entry name" value="Siroheme synthase"/>
    <property type="match status" value="1"/>
</dbReference>
<keyword evidence="3 9" id="KW-0808">Transferase</keyword>
<dbReference type="Gene3D" id="3.40.50.720">
    <property type="entry name" value="NAD(P)-binding Rossmann-like Domain"/>
    <property type="match status" value="1"/>
</dbReference>
<dbReference type="KEGG" id="cceu:CBR64_09845"/>
<dbReference type="GO" id="GO:0004851">
    <property type="term" value="F:uroporphyrin-III C-methyltransferase activity"/>
    <property type="evidence" value="ECO:0007669"/>
    <property type="project" value="UniProtKB-EC"/>
</dbReference>
<dbReference type="GO" id="GO:0043115">
    <property type="term" value="F:precorrin-2 dehydrogenase activity"/>
    <property type="evidence" value="ECO:0007669"/>
    <property type="project" value="InterPro"/>
</dbReference>
<evidence type="ECO:0000256" key="7">
    <source>
        <dbReference type="SAM" id="MobiDB-lite"/>
    </source>
</evidence>
<keyword evidence="4" id="KW-0949">S-adenosyl-L-methionine</keyword>
<dbReference type="InterPro" id="IPR014776">
    <property type="entry name" value="4pyrrole_Mease_sub2"/>
</dbReference>
<dbReference type="InterPro" id="IPR014777">
    <property type="entry name" value="4pyrrole_Mease_sub1"/>
</dbReference>
<dbReference type="NCBIfam" id="NF004790">
    <property type="entry name" value="PRK06136.1"/>
    <property type="match status" value="1"/>
</dbReference>
<dbReference type="Pfam" id="PF00590">
    <property type="entry name" value="TP_methylase"/>
    <property type="match status" value="1"/>
</dbReference>
<evidence type="ECO:0000313" key="9">
    <source>
        <dbReference type="EMBL" id="ARU51740.1"/>
    </source>
</evidence>
<dbReference type="NCBIfam" id="TIGR01469">
    <property type="entry name" value="cobA_cysG_Cterm"/>
    <property type="match status" value="1"/>
</dbReference>
<evidence type="ECO:0000259" key="8">
    <source>
        <dbReference type="Pfam" id="PF00590"/>
    </source>
</evidence>
<protein>
    <recommendedName>
        <fullName evidence="1">uroporphyrinogen-III C-methyltransferase</fullName>
        <ecNumber evidence="1">2.1.1.107</ecNumber>
    </recommendedName>
</protein>
<dbReference type="PANTHER" id="PTHR45790">
    <property type="entry name" value="SIROHEME SYNTHASE-RELATED"/>
    <property type="match status" value="1"/>
</dbReference>
<dbReference type="SUPFAM" id="SSF53790">
    <property type="entry name" value="Tetrapyrrole methylase"/>
    <property type="match status" value="1"/>
</dbReference>
<dbReference type="RefSeq" id="WP_087470765.1">
    <property type="nucleotide sequence ID" value="NZ_CP021383.1"/>
</dbReference>
<keyword evidence="5" id="KW-0627">Porphyrin biosynthesis</keyword>
<dbReference type="InterPro" id="IPR006366">
    <property type="entry name" value="CobA/CysG_C"/>
</dbReference>
<name>A0A1Y0HUQ9_CELCE</name>
<proteinExistence type="predicted"/>
<feature type="compositionally biased region" description="Basic and acidic residues" evidence="7">
    <location>
        <begin position="163"/>
        <end position="190"/>
    </location>
</feature>
<dbReference type="InterPro" id="IPR012409">
    <property type="entry name" value="Sirohaem_synth"/>
</dbReference>
<dbReference type="SUPFAM" id="SSF51735">
    <property type="entry name" value="NAD(P)-binding Rossmann-fold domains"/>
    <property type="match status" value="1"/>
</dbReference>